<name>A0AAD6SFG6_9AGAR</name>
<gene>
    <name evidence="2" type="ORF">C8F04DRAFT_1127098</name>
</gene>
<dbReference type="EMBL" id="JARJCM010000148">
    <property type="protein sequence ID" value="KAJ7025796.1"/>
    <property type="molecule type" value="Genomic_DNA"/>
</dbReference>
<reference evidence="2" key="1">
    <citation type="submission" date="2023-03" db="EMBL/GenBank/DDBJ databases">
        <title>Massive genome expansion in bonnet fungi (Mycena s.s.) driven by repeated elements and novel gene families across ecological guilds.</title>
        <authorList>
            <consortium name="Lawrence Berkeley National Laboratory"/>
            <person name="Harder C.B."/>
            <person name="Miyauchi S."/>
            <person name="Viragh M."/>
            <person name="Kuo A."/>
            <person name="Thoen E."/>
            <person name="Andreopoulos B."/>
            <person name="Lu D."/>
            <person name="Skrede I."/>
            <person name="Drula E."/>
            <person name="Henrissat B."/>
            <person name="Morin E."/>
            <person name="Kohler A."/>
            <person name="Barry K."/>
            <person name="LaButti K."/>
            <person name="Morin E."/>
            <person name="Salamov A."/>
            <person name="Lipzen A."/>
            <person name="Mereny Z."/>
            <person name="Hegedus B."/>
            <person name="Baldrian P."/>
            <person name="Stursova M."/>
            <person name="Weitz H."/>
            <person name="Taylor A."/>
            <person name="Grigoriev I.V."/>
            <person name="Nagy L.G."/>
            <person name="Martin F."/>
            <person name="Kauserud H."/>
        </authorList>
    </citation>
    <scope>NUCLEOTIDE SEQUENCE</scope>
    <source>
        <strain evidence="2">CBHHK200</strain>
    </source>
</reference>
<sequence length="300" mass="33236">MYVPPELVEVILRAVDLDVESLKACSLVGLAFQRPSQRMLLSSFTLDPLTRTTSYLAASSLLAESPHVASYVTSLAISLPLELLSSTDVESLIQIFSRLVNVQKCILDGGYLRFNSNFMDYIFRQSLDELHVISITNIPSSTFFPISSSRPRDLPLSGWYCARPRRNWPGAFISYGTIGSPYWDPCSVRGPGKHRNRIPSAGSTTFGHHSRLICQSLCEQYNFLHIRNPGAPHPPVSGRHEHWPLRPQPGPIFTCPQICGNDGTQQSRTMVPGYAQDPPHPGDGSNPGPVNYHTHPHHGV</sequence>
<keyword evidence="3" id="KW-1185">Reference proteome</keyword>
<dbReference type="Proteomes" id="UP001218188">
    <property type="component" value="Unassembled WGS sequence"/>
</dbReference>
<feature type="region of interest" description="Disordered" evidence="1">
    <location>
        <begin position="264"/>
        <end position="300"/>
    </location>
</feature>
<organism evidence="2 3">
    <name type="scientific">Mycena alexandri</name>
    <dbReference type="NCBI Taxonomy" id="1745969"/>
    <lineage>
        <taxon>Eukaryota</taxon>
        <taxon>Fungi</taxon>
        <taxon>Dikarya</taxon>
        <taxon>Basidiomycota</taxon>
        <taxon>Agaricomycotina</taxon>
        <taxon>Agaricomycetes</taxon>
        <taxon>Agaricomycetidae</taxon>
        <taxon>Agaricales</taxon>
        <taxon>Marasmiineae</taxon>
        <taxon>Mycenaceae</taxon>
        <taxon>Mycena</taxon>
    </lineage>
</organism>
<comment type="caution">
    <text evidence="2">The sequence shown here is derived from an EMBL/GenBank/DDBJ whole genome shotgun (WGS) entry which is preliminary data.</text>
</comment>
<dbReference type="AlphaFoldDB" id="A0AAD6SFG6"/>
<evidence type="ECO:0000313" key="2">
    <source>
        <dbReference type="EMBL" id="KAJ7025796.1"/>
    </source>
</evidence>
<evidence type="ECO:0000313" key="3">
    <source>
        <dbReference type="Proteomes" id="UP001218188"/>
    </source>
</evidence>
<evidence type="ECO:0000256" key="1">
    <source>
        <dbReference type="SAM" id="MobiDB-lite"/>
    </source>
</evidence>
<protein>
    <submittedName>
        <fullName evidence="2">Uncharacterized protein</fullName>
    </submittedName>
</protein>
<proteinExistence type="predicted"/>
<accession>A0AAD6SFG6</accession>